<accession>A0ABY4D3Z8</accession>
<dbReference type="PANTHER" id="PTHR30273">
    <property type="entry name" value="PERIPLASMIC SIGNAL SENSOR AND SIGMA FACTOR ACTIVATOR FECR-RELATED"/>
    <property type="match status" value="1"/>
</dbReference>
<evidence type="ECO:0000259" key="2">
    <source>
        <dbReference type="Pfam" id="PF16344"/>
    </source>
</evidence>
<reference evidence="3 4" key="1">
    <citation type="submission" date="2022-03" db="EMBL/GenBank/DDBJ databases">
        <title>Hymenobactersp. isolated from the air.</title>
        <authorList>
            <person name="Won M."/>
            <person name="Kwon S.-W."/>
        </authorList>
    </citation>
    <scope>NUCLEOTIDE SEQUENCE [LARGE SCALE GENOMIC DNA]</scope>
    <source>
        <strain evidence="3 4">KACC 21982</strain>
    </source>
</reference>
<dbReference type="InterPro" id="IPR032508">
    <property type="entry name" value="FecR_C"/>
</dbReference>
<organism evidence="3 4">
    <name type="scientific">Hymenobacter tibetensis</name>
    <dbReference type="NCBI Taxonomy" id="497967"/>
    <lineage>
        <taxon>Bacteria</taxon>
        <taxon>Pseudomonadati</taxon>
        <taxon>Bacteroidota</taxon>
        <taxon>Cytophagia</taxon>
        <taxon>Cytophagales</taxon>
        <taxon>Hymenobacteraceae</taxon>
        <taxon>Hymenobacter</taxon>
    </lineage>
</organism>
<dbReference type="Gene3D" id="3.55.50.30">
    <property type="match status" value="1"/>
</dbReference>
<dbReference type="InterPro" id="IPR006860">
    <property type="entry name" value="FecR"/>
</dbReference>
<dbReference type="PANTHER" id="PTHR30273:SF2">
    <property type="entry name" value="PROTEIN FECR"/>
    <property type="match status" value="1"/>
</dbReference>
<sequence>MDQTDLRDILERYQQGTCTAEEKRLVENWYQALGNERELQLTPEEQETVRLNLWNRIAEQTIATEEDNPEDRSWLAAPAARWAAAAVLALGLGLGAQQFWPAAKPKVAGPTTAAVQWVVYPNTGQQVVGITLPDSSRVQLSPGSQLKYPRTFGAKQRPVYLVGKAFFKVQRDTTRPFQVYTAQMLTTVLGTSFTVQAYQGQKKAVVEVKTGRVRVSPRVVANASVSKALPAAIVVLPNQQAVYSPERQQLQRELVAQPVQLKSQSFVFDDRPVPEVLTALEQAYGVHIVFDSKALANCTVTLALRNKSLYGKLDVLCKTLGATYEEVNAQILFHGPGCQGS</sequence>
<dbReference type="Proteomes" id="UP000831113">
    <property type="component" value="Chromosome"/>
</dbReference>
<protein>
    <submittedName>
        <fullName evidence="3">FecR domain-containing protein</fullName>
    </submittedName>
</protein>
<dbReference type="Gene3D" id="2.60.120.1440">
    <property type="match status" value="1"/>
</dbReference>
<dbReference type="PIRSF" id="PIRSF018266">
    <property type="entry name" value="FecR"/>
    <property type="match status" value="1"/>
</dbReference>
<gene>
    <name evidence="3" type="ORF">MTX78_06435</name>
</gene>
<evidence type="ECO:0000313" key="3">
    <source>
        <dbReference type="EMBL" id="UOG76230.1"/>
    </source>
</evidence>
<dbReference type="Pfam" id="PF04773">
    <property type="entry name" value="FecR"/>
    <property type="match status" value="1"/>
</dbReference>
<feature type="domain" description="FecR protein" evidence="1">
    <location>
        <begin position="125"/>
        <end position="214"/>
    </location>
</feature>
<feature type="domain" description="Protein FecR C-terminal" evidence="2">
    <location>
        <begin position="266"/>
        <end position="331"/>
    </location>
</feature>
<proteinExistence type="predicted"/>
<name>A0ABY4D3Z8_9BACT</name>
<evidence type="ECO:0000313" key="4">
    <source>
        <dbReference type="Proteomes" id="UP000831113"/>
    </source>
</evidence>
<dbReference type="Pfam" id="PF16344">
    <property type="entry name" value="FecR_C"/>
    <property type="match status" value="1"/>
</dbReference>
<keyword evidence="4" id="KW-1185">Reference proteome</keyword>
<evidence type="ECO:0000259" key="1">
    <source>
        <dbReference type="Pfam" id="PF04773"/>
    </source>
</evidence>
<dbReference type="EMBL" id="CP094669">
    <property type="protein sequence ID" value="UOG76230.1"/>
    <property type="molecule type" value="Genomic_DNA"/>
</dbReference>
<dbReference type="InterPro" id="IPR012373">
    <property type="entry name" value="Ferrdict_sens_TM"/>
</dbReference>
<dbReference type="RefSeq" id="WP_243800963.1">
    <property type="nucleotide sequence ID" value="NZ_CP094669.1"/>
</dbReference>